<dbReference type="RefSeq" id="YP_010667768.1">
    <property type="nucleotide sequence ID" value="NC_070952.1"/>
</dbReference>
<gene>
    <name evidence="1" type="primary">13</name>
    <name evidence="1" type="ORF">AH04_13</name>
</gene>
<reference evidence="1" key="1">
    <citation type="submission" date="2021-07" db="EMBL/GenBank/DDBJ databases">
        <authorList>
            <person name="Roth S.J."/>
            <person name="Krukonis G.P."/>
            <person name="Delesalle V.A."/>
        </authorList>
    </citation>
    <scope>NUCLEOTIDE SEQUENCE</scope>
</reference>
<proteinExistence type="predicted"/>
<protein>
    <submittedName>
        <fullName evidence="1">Uncharacterized protein</fullName>
    </submittedName>
</protein>
<name>A0AAE7X0P3_9CAUD</name>
<evidence type="ECO:0000313" key="1">
    <source>
        <dbReference type="EMBL" id="QZA70503.1"/>
    </source>
</evidence>
<dbReference type="EMBL" id="MZ501267">
    <property type="protein sequence ID" value="QZA70503.1"/>
    <property type="molecule type" value="Genomic_DNA"/>
</dbReference>
<dbReference type="KEGG" id="vg:77943907"/>
<organism evidence="1 2">
    <name type="scientific">Erwinia phage AH04</name>
    <dbReference type="NCBI Taxonomy" id="2869569"/>
    <lineage>
        <taxon>Viruses</taxon>
        <taxon>Duplodnaviria</taxon>
        <taxon>Heunggongvirae</taxon>
        <taxon>Uroviricota</taxon>
        <taxon>Caudoviricetes</taxon>
        <taxon>Chimalliviridae</taxon>
        <taxon>Meadowvirus</taxon>
        <taxon>Meadowvirus AH04</taxon>
    </lineage>
</organism>
<accession>A0AAE7X0P3</accession>
<evidence type="ECO:0000313" key="2">
    <source>
        <dbReference type="Proteomes" id="UP000827517"/>
    </source>
</evidence>
<keyword evidence="2" id="KW-1185">Reference proteome</keyword>
<dbReference type="Proteomes" id="UP000827517">
    <property type="component" value="Segment"/>
</dbReference>
<dbReference type="GeneID" id="77943907"/>
<sequence length="201" mass="22939">MLLKKITLCEDGTTDTDYVHLCADFTVVHPDMNGSFGKRTFGYEEETPEPGVVAVLNWSKNGGKPIFIFEDQEAYIIGDDGKTITVIHKQAPLKVWYRDKRETKWFSLDICGDTALKMAYVRDCGMSYSHLEFITVREGKNPNVLKPVDEMVTVTWYLDTRSTSKSWRKVDATTGKLDTRYTQLIVVREDQDPNTPGFHIS</sequence>